<dbReference type="NCBIfam" id="TIGR00929">
    <property type="entry name" value="VirB4_CagE"/>
    <property type="match status" value="1"/>
</dbReference>
<dbReference type="RefSeq" id="WP_166856147.1">
    <property type="nucleotide sequence ID" value="NZ_JAAQOM010000001.1"/>
</dbReference>
<dbReference type="InterPro" id="IPR004346">
    <property type="entry name" value="CagE_TrbE_VirB"/>
</dbReference>
<dbReference type="InterPro" id="IPR018145">
    <property type="entry name" value="CagE_TrbE_VirB_cntrl_dom"/>
</dbReference>
<keyword evidence="2" id="KW-0547">Nucleotide-binding</keyword>
<dbReference type="SUPFAM" id="SSF52540">
    <property type="entry name" value="P-loop containing nucleoside triphosphate hydrolases"/>
    <property type="match status" value="1"/>
</dbReference>
<dbReference type="InterPro" id="IPR051162">
    <property type="entry name" value="T4SS_component"/>
</dbReference>
<reference evidence="5 6" key="1">
    <citation type="submission" date="2020-03" db="EMBL/GenBank/DDBJ databases">
        <title>Genome sequence of strain Massilia sp. TW-1.</title>
        <authorList>
            <person name="Chaudhary D.K."/>
        </authorList>
    </citation>
    <scope>NUCLEOTIDE SEQUENCE [LARGE SCALE GENOMIC DNA]</scope>
    <source>
        <strain evidence="5 6">TW-1</strain>
    </source>
</reference>
<protein>
    <submittedName>
        <fullName evidence="5">VirB4 family type IV secretion/conjugal transfer ATPase</fullName>
    </submittedName>
</protein>
<keyword evidence="6" id="KW-1185">Reference proteome</keyword>
<evidence type="ECO:0000259" key="4">
    <source>
        <dbReference type="Pfam" id="PF03135"/>
    </source>
</evidence>
<evidence type="ECO:0000256" key="2">
    <source>
        <dbReference type="ARBA" id="ARBA00022741"/>
    </source>
</evidence>
<name>A0ABX0P6H5_9BURK</name>
<dbReference type="InterPro" id="IPR027417">
    <property type="entry name" value="P-loop_NTPase"/>
</dbReference>
<evidence type="ECO:0000313" key="6">
    <source>
        <dbReference type="Proteomes" id="UP000716322"/>
    </source>
</evidence>
<dbReference type="Proteomes" id="UP000716322">
    <property type="component" value="Unassembled WGS sequence"/>
</dbReference>
<keyword evidence="3" id="KW-0067">ATP-binding</keyword>
<dbReference type="Pfam" id="PF03135">
    <property type="entry name" value="CagE_TrbE_VirB"/>
    <property type="match status" value="1"/>
</dbReference>
<dbReference type="EMBL" id="JAAQOM010000001">
    <property type="protein sequence ID" value="NIA52545.1"/>
    <property type="molecule type" value="Genomic_DNA"/>
</dbReference>
<gene>
    <name evidence="5" type="ORF">HAV22_02600</name>
</gene>
<evidence type="ECO:0000313" key="5">
    <source>
        <dbReference type="EMBL" id="NIA52545.1"/>
    </source>
</evidence>
<sequence>MKTSTSRRIAMRRETLVARNVPYEGHLTPSIIDTSSGECLCVLRLAGAAFECADDDDINNRHARLNRIVMSLADPRITVWQHIVRRRESQYPDGVFQAGYAHEFNERYKARICSENLMVNELFMTVVLRPFRSKAHGLLSTLLSSRTTGDIRMRRAEQVAELDQIVTDLVVSLGYYEPERLCAYEQRGALFSEPAEFFNFLLTGRWEPVPYARVPLKYQIGGARPVFGNETVEIHDADVSRFGAMLGIQSYPSETTPIFLDELLTQPVELVVTQSFEFQAQDAALRNMRMRANRMENAHDAARSQIDEIPEIADDLTSRRTVMGSHHYNVFVKADSLDALDCEVAEVRRVLVDAGIKPAREDLALEAAFWAQLPANFAMRPRLSPINSRNLCGFYPLHNFPVGRRNGNHWGDAIAMLMTAAGTPHYLSLHASDPQAANGGGKKDVGHTVLFGPNGSGKTATVCFLLSMMQKFGVTSVLFSKDRDTEIAARRLGAEVHTLRMDEPTGLAPFQLDPAEPSNIRHLQLLVRKLMSRPVVTETGLEVDTKPLTVQDEKDVDKAIAHVLDMAPAARRLGRVLDFLPKGELYDRLARWCYAREPGRQDGPLAWVFDNPSATIASELGTVRTTVFDTTAFLDDAELRTPIALHLFHLTGRLIDGRRLAVFFAEFWKSIGDKHFAAFLKDLLKTLRKKNGLVVLDSQSPSDALRHPMARTLIEQVATMILFPNPGADRTEYKEGLGLSDREFSLIKTDLPEGSGMFLLKQGRHSVVAKLPLAGMDDDLAVLSARTSNLELMDRLIAQYGEDPAAWASHFDNERKSA</sequence>
<evidence type="ECO:0000256" key="1">
    <source>
        <dbReference type="ARBA" id="ARBA00006512"/>
    </source>
</evidence>
<dbReference type="PANTHER" id="PTHR30121:SF12">
    <property type="entry name" value="TYPE IV SECRETION SYSTEM PROTEIN CAGE"/>
    <property type="match status" value="1"/>
</dbReference>
<evidence type="ECO:0000256" key="3">
    <source>
        <dbReference type="ARBA" id="ARBA00022840"/>
    </source>
</evidence>
<comment type="caution">
    <text evidence="5">The sequence shown here is derived from an EMBL/GenBank/DDBJ whole genome shotgun (WGS) entry which is preliminary data.</text>
</comment>
<feature type="domain" description="CagE TrbE VirB component of type IV transporter system central" evidence="4">
    <location>
        <begin position="180"/>
        <end position="382"/>
    </location>
</feature>
<organism evidence="5 6">
    <name type="scientific">Telluria antibiotica</name>
    <dbReference type="NCBI Taxonomy" id="2717319"/>
    <lineage>
        <taxon>Bacteria</taxon>
        <taxon>Pseudomonadati</taxon>
        <taxon>Pseudomonadota</taxon>
        <taxon>Betaproteobacteria</taxon>
        <taxon>Burkholderiales</taxon>
        <taxon>Oxalobacteraceae</taxon>
        <taxon>Telluria group</taxon>
        <taxon>Telluria</taxon>
    </lineage>
</organism>
<proteinExistence type="inferred from homology"/>
<dbReference type="Gene3D" id="3.40.50.300">
    <property type="entry name" value="P-loop containing nucleotide triphosphate hydrolases"/>
    <property type="match status" value="1"/>
</dbReference>
<accession>A0ABX0P6H5</accession>
<comment type="similarity">
    <text evidence="1">Belongs to the TrbE/VirB4 family.</text>
</comment>
<dbReference type="PANTHER" id="PTHR30121">
    <property type="entry name" value="UNCHARACTERIZED PROTEIN YJGR-RELATED"/>
    <property type="match status" value="1"/>
</dbReference>